<evidence type="ECO:0000313" key="1">
    <source>
        <dbReference type="EMBL" id="MEQ2164554.1"/>
    </source>
</evidence>
<name>A0ABV0MZJ8_9TELE</name>
<feature type="non-terminal residue" evidence="1">
    <location>
        <position position="1"/>
    </location>
</feature>
<dbReference type="Proteomes" id="UP001476798">
    <property type="component" value="Unassembled WGS sequence"/>
</dbReference>
<comment type="caution">
    <text evidence="1">The sequence shown here is derived from an EMBL/GenBank/DDBJ whole genome shotgun (WGS) entry which is preliminary data.</text>
</comment>
<keyword evidence="2" id="KW-1185">Reference proteome</keyword>
<evidence type="ECO:0000313" key="2">
    <source>
        <dbReference type="Proteomes" id="UP001476798"/>
    </source>
</evidence>
<reference evidence="1 2" key="1">
    <citation type="submission" date="2021-06" db="EMBL/GenBank/DDBJ databases">
        <authorList>
            <person name="Palmer J.M."/>
        </authorList>
    </citation>
    <scope>NUCLEOTIDE SEQUENCE [LARGE SCALE GENOMIC DNA]</scope>
    <source>
        <strain evidence="1 2">GA_2019</strain>
        <tissue evidence="1">Muscle</tissue>
    </source>
</reference>
<dbReference type="EMBL" id="JAHRIO010020397">
    <property type="protein sequence ID" value="MEQ2164554.1"/>
    <property type="molecule type" value="Genomic_DNA"/>
</dbReference>
<gene>
    <name evidence="1" type="ORF">GOODEAATRI_007842</name>
</gene>
<organism evidence="1 2">
    <name type="scientific">Goodea atripinnis</name>
    <dbReference type="NCBI Taxonomy" id="208336"/>
    <lineage>
        <taxon>Eukaryota</taxon>
        <taxon>Metazoa</taxon>
        <taxon>Chordata</taxon>
        <taxon>Craniata</taxon>
        <taxon>Vertebrata</taxon>
        <taxon>Euteleostomi</taxon>
        <taxon>Actinopterygii</taxon>
        <taxon>Neopterygii</taxon>
        <taxon>Teleostei</taxon>
        <taxon>Neoteleostei</taxon>
        <taxon>Acanthomorphata</taxon>
        <taxon>Ovalentaria</taxon>
        <taxon>Atherinomorphae</taxon>
        <taxon>Cyprinodontiformes</taxon>
        <taxon>Goodeidae</taxon>
        <taxon>Goodea</taxon>
    </lineage>
</organism>
<proteinExistence type="predicted"/>
<protein>
    <submittedName>
        <fullName evidence="1">Uncharacterized protein</fullName>
    </submittedName>
</protein>
<sequence length="162" mass="17753">RSLCTKSDEVKLAEEASKRYGSPGPTIFSKVIDKSIPADIIYEDDKALLCRIGLIFGYGQSSWVLKNVVPRYLELLSLSTGAPADVYWLVVCLLQSTTGSLVLLQLEADFLSPQHQVLQLVRVGHFIIVCHETQHHCVVHKVSDGVGATNGHTVVGLQKVLD</sequence>
<accession>A0ABV0MZJ8</accession>